<proteinExistence type="inferred from homology"/>
<comment type="similarity">
    <text evidence="1 2">Belongs to the fructosamine kinase family.</text>
</comment>
<dbReference type="PIRSF" id="PIRSF006221">
    <property type="entry name" value="Ketosamine-3-kinase"/>
    <property type="match status" value="1"/>
</dbReference>
<gene>
    <name evidence="3" type="ORF">QYS49_35955</name>
</gene>
<evidence type="ECO:0000313" key="4">
    <source>
        <dbReference type="Proteomes" id="UP001230496"/>
    </source>
</evidence>
<dbReference type="SUPFAM" id="SSF56112">
    <property type="entry name" value="Protein kinase-like (PK-like)"/>
    <property type="match status" value="1"/>
</dbReference>
<dbReference type="PANTHER" id="PTHR12149">
    <property type="entry name" value="FRUCTOSAMINE 3 KINASE-RELATED PROTEIN"/>
    <property type="match status" value="1"/>
</dbReference>
<evidence type="ECO:0000256" key="2">
    <source>
        <dbReference type="PIRNR" id="PIRNR006221"/>
    </source>
</evidence>
<dbReference type="Gene3D" id="1.20.1270.240">
    <property type="match status" value="1"/>
</dbReference>
<reference evidence="3 4" key="1">
    <citation type="submission" date="2023-08" db="EMBL/GenBank/DDBJ databases">
        <title>Comparative genomics and taxonomic characterization of three novel marine species of genus Marivirga.</title>
        <authorList>
            <person name="Muhammad N."/>
            <person name="Kim S.-G."/>
        </authorList>
    </citation>
    <scope>NUCLEOTIDE SEQUENCE [LARGE SCALE GENOMIC DNA]</scope>
    <source>
        <strain evidence="3 4">BDSF4-3</strain>
    </source>
</reference>
<organism evidence="3 4">
    <name type="scientific">Marivirga salinarum</name>
    <dbReference type="NCBI Taxonomy" id="3059078"/>
    <lineage>
        <taxon>Bacteria</taxon>
        <taxon>Pseudomonadati</taxon>
        <taxon>Bacteroidota</taxon>
        <taxon>Cytophagia</taxon>
        <taxon>Cytophagales</taxon>
        <taxon>Marivirgaceae</taxon>
        <taxon>Marivirga</taxon>
    </lineage>
</organism>
<dbReference type="Gene3D" id="1.10.510.10">
    <property type="entry name" value="Transferase(Phosphotransferase) domain 1"/>
    <property type="match status" value="1"/>
</dbReference>
<keyword evidence="2 3" id="KW-0418">Kinase</keyword>
<dbReference type="InterPro" id="IPR016477">
    <property type="entry name" value="Fructo-/Ketosamine-3-kinase"/>
</dbReference>
<dbReference type="Pfam" id="PF03881">
    <property type="entry name" value="Fructosamin_kin"/>
    <property type="match status" value="1"/>
</dbReference>
<dbReference type="InterPro" id="IPR011009">
    <property type="entry name" value="Kinase-like_dom_sf"/>
</dbReference>
<dbReference type="PANTHER" id="PTHR12149:SF8">
    <property type="entry name" value="PROTEIN-RIBULOSAMINE 3-KINASE"/>
    <property type="match status" value="1"/>
</dbReference>
<dbReference type="RefSeq" id="WP_308347215.1">
    <property type="nucleotide sequence ID" value="NZ_CP129971.1"/>
</dbReference>
<protein>
    <submittedName>
        <fullName evidence="3">Fructosamine kinase family protein</fullName>
    </submittedName>
</protein>
<keyword evidence="2" id="KW-0808">Transferase</keyword>
<name>A0AA51N913_9BACT</name>
<accession>A0AA51N913</accession>
<dbReference type="GO" id="GO:0016301">
    <property type="term" value="F:kinase activity"/>
    <property type="evidence" value="ECO:0007669"/>
    <property type="project" value="UniProtKB-UniRule"/>
</dbReference>
<dbReference type="KEGG" id="msaa:QYS49_35955"/>
<evidence type="ECO:0000256" key="1">
    <source>
        <dbReference type="ARBA" id="ARBA00009460"/>
    </source>
</evidence>
<sequence length="286" mass="33146">MLPKSIRVFLNSFHHREISQFSSVGGGSINDAYRYSIEGDEYFIKLNNQVKGIIEKEVDGLKAISRLDCIATPEVIAFEKIDNYEVLVLPFIKGGLKTLKAWDNFGKQLAEMHKKPAPYYGWNNSNFIGSLPQANKPASDFIDFFIEQRIRPQIDLALKQHYFSNDEINQFEMLFKKLNEILPDTKPSLVHGDLWSGNFMIGEKETPYLIDPSVHYNFRETDLAFTHLFGGFDKKFYEAYNQHFPLEPGFQERISLYNIYPLLVHLNLFGKGYYGSVMKNLNLYVR</sequence>
<dbReference type="EMBL" id="CP129971">
    <property type="protein sequence ID" value="WMN10778.1"/>
    <property type="molecule type" value="Genomic_DNA"/>
</dbReference>
<dbReference type="AlphaFoldDB" id="A0AA51N913"/>
<keyword evidence="4" id="KW-1185">Reference proteome</keyword>
<dbReference type="Proteomes" id="UP001230496">
    <property type="component" value="Chromosome"/>
</dbReference>
<dbReference type="Gene3D" id="3.30.200.20">
    <property type="entry name" value="Phosphorylase Kinase, domain 1"/>
    <property type="match status" value="1"/>
</dbReference>
<evidence type="ECO:0000313" key="3">
    <source>
        <dbReference type="EMBL" id="WMN10778.1"/>
    </source>
</evidence>